<dbReference type="InterPro" id="IPR019277">
    <property type="entry name" value="DUF2304"/>
</dbReference>
<proteinExistence type="predicted"/>
<feature type="transmembrane region" description="Helical" evidence="1">
    <location>
        <begin position="6"/>
        <end position="24"/>
    </location>
</feature>
<dbReference type="AlphaFoldDB" id="A0A4Q2K154"/>
<keyword evidence="3" id="KW-1185">Reference proteome</keyword>
<dbReference type="Proteomes" id="UP000293345">
    <property type="component" value="Unassembled WGS sequence"/>
</dbReference>
<evidence type="ECO:0000256" key="1">
    <source>
        <dbReference type="SAM" id="Phobius"/>
    </source>
</evidence>
<keyword evidence="1" id="KW-0812">Transmembrane</keyword>
<name>A0A4Q2K154_9ACTN</name>
<evidence type="ECO:0000313" key="2">
    <source>
        <dbReference type="EMBL" id="RXZ55159.1"/>
    </source>
</evidence>
<protein>
    <submittedName>
        <fullName evidence="2">DUF2304 domain-containing protein</fullName>
    </submittedName>
</protein>
<sequence length="119" mass="13370">MSVLQIVVIIAAIAFFAYVISLVAKNRMLLKYSLLWMLLTVIAAICAIFPTPIYRLSTLLGFETPSNFIFFMGLLLLMAICLSLSVIVSGQTIKIKNLVQEQALLQKRLEDFKAQNDEQ</sequence>
<organism evidence="2 3">
    <name type="scientific">Senegalimassilia faecalis</name>
    <dbReference type="NCBI Taxonomy" id="2509433"/>
    <lineage>
        <taxon>Bacteria</taxon>
        <taxon>Bacillati</taxon>
        <taxon>Actinomycetota</taxon>
        <taxon>Coriobacteriia</taxon>
        <taxon>Coriobacteriales</taxon>
        <taxon>Coriobacteriaceae</taxon>
        <taxon>Senegalimassilia</taxon>
    </lineage>
</organism>
<gene>
    <name evidence="2" type="ORF">ET524_08635</name>
</gene>
<dbReference type="EMBL" id="SDPW01000001">
    <property type="protein sequence ID" value="RXZ55159.1"/>
    <property type="molecule type" value="Genomic_DNA"/>
</dbReference>
<dbReference type="Pfam" id="PF10066">
    <property type="entry name" value="DUF2304"/>
    <property type="match status" value="1"/>
</dbReference>
<keyword evidence="1" id="KW-0472">Membrane</keyword>
<dbReference type="OrthoDB" id="3196928at2"/>
<comment type="caution">
    <text evidence="2">The sequence shown here is derived from an EMBL/GenBank/DDBJ whole genome shotgun (WGS) entry which is preliminary data.</text>
</comment>
<accession>A0A4Q2K154</accession>
<reference evidence="2 3" key="1">
    <citation type="submission" date="2019-01" db="EMBL/GenBank/DDBJ databases">
        <title>Senegalimassilia sp. nov. KGMB04484 isolated human feces.</title>
        <authorList>
            <person name="Han K.-I."/>
            <person name="Kim J.-S."/>
            <person name="Lee K.C."/>
            <person name="Suh M.K."/>
            <person name="Eom M.K."/>
            <person name="Lee J.H."/>
            <person name="Park S.-H."/>
            <person name="Kang S.W."/>
            <person name="Park J.-E."/>
            <person name="Oh B.S."/>
            <person name="Yu S.Y."/>
            <person name="Choi S.-H."/>
            <person name="Lee D.H."/>
            <person name="Yoon H."/>
            <person name="Kim B.-Y."/>
            <person name="Lee J.H."/>
            <person name="Lee J.-S."/>
        </authorList>
    </citation>
    <scope>NUCLEOTIDE SEQUENCE [LARGE SCALE GENOMIC DNA]</scope>
    <source>
        <strain evidence="2 3">KGMB04484</strain>
    </source>
</reference>
<feature type="transmembrane region" description="Helical" evidence="1">
    <location>
        <begin position="68"/>
        <end position="88"/>
    </location>
</feature>
<evidence type="ECO:0000313" key="3">
    <source>
        <dbReference type="Proteomes" id="UP000293345"/>
    </source>
</evidence>
<keyword evidence="1" id="KW-1133">Transmembrane helix</keyword>
<feature type="transmembrane region" description="Helical" evidence="1">
    <location>
        <begin position="36"/>
        <end position="56"/>
    </location>
</feature>